<keyword evidence="3" id="KW-1185">Reference proteome</keyword>
<feature type="region of interest" description="Disordered" evidence="1">
    <location>
        <begin position="185"/>
        <end position="221"/>
    </location>
</feature>
<dbReference type="EMBL" id="FNXT01001270">
    <property type="protein sequence ID" value="SZX76968.1"/>
    <property type="molecule type" value="Genomic_DNA"/>
</dbReference>
<sequence>MQLVRAPFQQGACARKAPVRASVVRCNVSFKPEQAMAAVLAAGVLLTPPALALENPQGSNSAAVEAQLEALIEARTGKAAALPILDEVPQAPAPKKAAAVVEAPVVPAVPMAPAVVEPPLPAPVAAPTPAPAPAPARPTGLQVRETAPPAAPAGNNGLIIGGCVAVLGVAAAAAMAGNSGQTVEQAAAASAAPPAAAAAAPPADAAAAPAEAAAEGDGASA</sequence>
<evidence type="ECO:0000256" key="1">
    <source>
        <dbReference type="SAM" id="MobiDB-lite"/>
    </source>
</evidence>
<dbReference type="Proteomes" id="UP000256970">
    <property type="component" value="Unassembled WGS sequence"/>
</dbReference>
<feature type="compositionally biased region" description="Low complexity" evidence="1">
    <location>
        <begin position="186"/>
        <end position="221"/>
    </location>
</feature>
<feature type="region of interest" description="Disordered" evidence="1">
    <location>
        <begin position="127"/>
        <end position="149"/>
    </location>
</feature>
<proteinExistence type="predicted"/>
<name>A0A383WHP0_TETOB</name>
<feature type="compositionally biased region" description="Pro residues" evidence="1">
    <location>
        <begin position="127"/>
        <end position="136"/>
    </location>
</feature>
<evidence type="ECO:0000313" key="3">
    <source>
        <dbReference type="Proteomes" id="UP000256970"/>
    </source>
</evidence>
<evidence type="ECO:0000313" key="2">
    <source>
        <dbReference type="EMBL" id="SZX76968.1"/>
    </source>
</evidence>
<gene>
    <name evidence="2" type="ORF">BQ4739_LOCUS17329</name>
</gene>
<protein>
    <submittedName>
        <fullName evidence="2">Uncharacterized protein</fullName>
    </submittedName>
</protein>
<reference evidence="2 3" key="1">
    <citation type="submission" date="2016-10" db="EMBL/GenBank/DDBJ databases">
        <authorList>
            <person name="Cai Z."/>
        </authorList>
    </citation>
    <scope>NUCLEOTIDE SEQUENCE [LARGE SCALE GENOMIC DNA]</scope>
</reference>
<accession>A0A383WHP0</accession>
<organism evidence="2 3">
    <name type="scientific">Tetradesmus obliquus</name>
    <name type="common">Green alga</name>
    <name type="synonym">Acutodesmus obliquus</name>
    <dbReference type="NCBI Taxonomy" id="3088"/>
    <lineage>
        <taxon>Eukaryota</taxon>
        <taxon>Viridiplantae</taxon>
        <taxon>Chlorophyta</taxon>
        <taxon>core chlorophytes</taxon>
        <taxon>Chlorophyceae</taxon>
        <taxon>CS clade</taxon>
        <taxon>Sphaeropleales</taxon>
        <taxon>Scenedesmaceae</taxon>
        <taxon>Tetradesmus</taxon>
    </lineage>
</organism>
<dbReference type="AlphaFoldDB" id="A0A383WHP0"/>